<dbReference type="Proteomes" id="UP000320762">
    <property type="component" value="Unassembled WGS sequence"/>
</dbReference>
<feature type="compositionally biased region" description="Basic and acidic residues" evidence="6">
    <location>
        <begin position="959"/>
        <end position="970"/>
    </location>
</feature>
<dbReference type="InterPro" id="IPR018328">
    <property type="entry name" value="Rad4_beta-hairpin_dom3"/>
</dbReference>
<dbReference type="SMART" id="SM01030">
    <property type="entry name" value="BHD_1"/>
    <property type="match status" value="1"/>
</dbReference>
<dbReference type="Gene3D" id="3.30.70.2460">
    <property type="entry name" value="Rad4, beta-hairpin domain BHD3"/>
    <property type="match status" value="1"/>
</dbReference>
<dbReference type="PANTHER" id="PTHR12135:SF0">
    <property type="entry name" value="DNA REPAIR PROTEIN COMPLEMENTING XP-C CELLS"/>
    <property type="match status" value="1"/>
</dbReference>
<evidence type="ECO:0000256" key="1">
    <source>
        <dbReference type="ARBA" id="ARBA00004123"/>
    </source>
</evidence>
<keyword evidence="5" id="KW-0539">Nucleus</keyword>
<dbReference type="AlphaFoldDB" id="A0A550C7E6"/>
<dbReference type="Gene3D" id="3.90.260.10">
    <property type="entry name" value="Transglutaminase-like"/>
    <property type="match status" value="1"/>
</dbReference>
<feature type="compositionally biased region" description="Basic and acidic residues" evidence="6">
    <location>
        <begin position="296"/>
        <end position="308"/>
    </location>
</feature>
<keyword evidence="11" id="KW-1185">Reference proteome</keyword>
<dbReference type="Pfam" id="PF10404">
    <property type="entry name" value="BHD_2"/>
    <property type="match status" value="1"/>
</dbReference>
<dbReference type="Pfam" id="PF10403">
    <property type="entry name" value="BHD_1"/>
    <property type="match status" value="1"/>
</dbReference>
<dbReference type="GO" id="GO:0005737">
    <property type="term" value="C:cytoplasm"/>
    <property type="evidence" value="ECO:0007669"/>
    <property type="project" value="TreeGrafter"/>
</dbReference>
<dbReference type="InterPro" id="IPR038765">
    <property type="entry name" value="Papain-like_cys_pep_sf"/>
</dbReference>
<dbReference type="InterPro" id="IPR036985">
    <property type="entry name" value="Transglutaminase-like_sf"/>
</dbReference>
<dbReference type="OrthoDB" id="300780at2759"/>
<feature type="region of interest" description="Disordered" evidence="6">
    <location>
        <begin position="233"/>
        <end position="335"/>
    </location>
</feature>
<dbReference type="InterPro" id="IPR018327">
    <property type="entry name" value="BHD_2"/>
</dbReference>
<evidence type="ECO:0000256" key="5">
    <source>
        <dbReference type="ARBA" id="ARBA00023242"/>
    </source>
</evidence>
<evidence type="ECO:0008006" key="12">
    <source>
        <dbReference type="Google" id="ProtNLM"/>
    </source>
</evidence>
<organism evidence="10 11">
    <name type="scientific">Schizophyllum amplum</name>
    <dbReference type="NCBI Taxonomy" id="97359"/>
    <lineage>
        <taxon>Eukaryota</taxon>
        <taxon>Fungi</taxon>
        <taxon>Dikarya</taxon>
        <taxon>Basidiomycota</taxon>
        <taxon>Agaricomycotina</taxon>
        <taxon>Agaricomycetes</taxon>
        <taxon>Agaricomycetidae</taxon>
        <taxon>Agaricales</taxon>
        <taxon>Schizophyllaceae</taxon>
        <taxon>Schizophyllum</taxon>
    </lineage>
</organism>
<dbReference type="FunFam" id="3.30.70.2460:FF:000001">
    <property type="entry name" value="DNA repair protein Rad4 family"/>
    <property type="match status" value="1"/>
</dbReference>
<dbReference type="Pfam" id="PF03835">
    <property type="entry name" value="Rad4"/>
    <property type="match status" value="1"/>
</dbReference>
<evidence type="ECO:0000259" key="7">
    <source>
        <dbReference type="SMART" id="SM01030"/>
    </source>
</evidence>
<evidence type="ECO:0000259" key="8">
    <source>
        <dbReference type="SMART" id="SM01031"/>
    </source>
</evidence>
<dbReference type="SUPFAM" id="SSF54001">
    <property type="entry name" value="Cysteine proteinases"/>
    <property type="match status" value="1"/>
</dbReference>
<dbReference type="InterPro" id="IPR018325">
    <property type="entry name" value="Rad4/PNGase_transGLS-fold"/>
</dbReference>
<feature type="domain" description="Rad4 beta-hairpin" evidence="8">
    <location>
        <begin position="541"/>
        <end position="612"/>
    </location>
</feature>
<feature type="compositionally biased region" description="Acidic residues" evidence="6">
    <location>
        <begin position="13"/>
        <end position="39"/>
    </location>
</feature>
<dbReference type="InterPro" id="IPR004583">
    <property type="entry name" value="DNA_repair_Rad4"/>
</dbReference>
<dbReference type="GO" id="GO:0071942">
    <property type="term" value="C:XPC complex"/>
    <property type="evidence" value="ECO:0007669"/>
    <property type="project" value="TreeGrafter"/>
</dbReference>
<dbReference type="SMART" id="SM01031">
    <property type="entry name" value="BHD_2"/>
    <property type="match status" value="1"/>
</dbReference>
<reference evidence="10 11" key="1">
    <citation type="journal article" date="2019" name="New Phytol.">
        <title>Comparative genomics reveals unique wood-decay strategies and fruiting body development in the Schizophyllaceae.</title>
        <authorList>
            <person name="Almasi E."/>
            <person name="Sahu N."/>
            <person name="Krizsan K."/>
            <person name="Balint B."/>
            <person name="Kovacs G.M."/>
            <person name="Kiss B."/>
            <person name="Cseklye J."/>
            <person name="Drula E."/>
            <person name="Henrissat B."/>
            <person name="Nagy I."/>
            <person name="Chovatia M."/>
            <person name="Adam C."/>
            <person name="LaButti K."/>
            <person name="Lipzen A."/>
            <person name="Riley R."/>
            <person name="Grigoriev I.V."/>
            <person name="Nagy L.G."/>
        </authorList>
    </citation>
    <scope>NUCLEOTIDE SEQUENCE [LARGE SCALE GENOMIC DNA]</scope>
    <source>
        <strain evidence="10 11">NL-1724</strain>
    </source>
</reference>
<dbReference type="GO" id="GO:0000111">
    <property type="term" value="C:nucleotide-excision repair factor 2 complex"/>
    <property type="evidence" value="ECO:0007669"/>
    <property type="project" value="TreeGrafter"/>
</dbReference>
<feature type="region of interest" description="Disordered" evidence="6">
    <location>
        <begin position="1"/>
        <end position="41"/>
    </location>
</feature>
<keyword evidence="3" id="KW-0227">DNA damage</keyword>
<proteinExistence type="inferred from homology"/>
<comment type="similarity">
    <text evidence="2">Belongs to the XPC family.</text>
</comment>
<accession>A0A550C7E6</accession>
<evidence type="ECO:0000256" key="2">
    <source>
        <dbReference type="ARBA" id="ARBA00009525"/>
    </source>
</evidence>
<comment type="subcellular location">
    <subcellularLocation>
        <location evidence="1">Nucleus</location>
    </subcellularLocation>
</comment>
<keyword evidence="4" id="KW-0234">DNA repair</keyword>
<evidence type="ECO:0000313" key="10">
    <source>
        <dbReference type="EMBL" id="TRM60636.1"/>
    </source>
</evidence>
<evidence type="ECO:0000256" key="6">
    <source>
        <dbReference type="SAM" id="MobiDB-lite"/>
    </source>
</evidence>
<dbReference type="EMBL" id="VDMD01000021">
    <property type="protein sequence ID" value="TRM60636.1"/>
    <property type="molecule type" value="Genomic_DNA"/>
</dbReference>
<evidence type="ECO:0000256" key="3">
    <source>
        <dbReference type="ARBA" id="ARBA00022763"/>
    </source>
</evidence>
<evidence type="ECO:0000313" key="11">
    <source>
        <dbReference type="Proteomes" id="UP000320762"/>
    </source>
</evidence>
<dbReference type="GO" id="GO:0006298">
    <property type="term" value="P:mismatch repair"/>
    <property type="evidence" value="ECO:0007669"/>
    <property type="project" value="TreeGrafter"/>
</dbReference>
<gene>
    <name evidence="10" type="ORF">BD626DRAFT_549613</name>
</gene>
<dbReference type="PANTHER" id="PTHR12135">
    <property type="entry name" value="DNA REPAIR PROTEIN XP-C / RAD4"/>
    <property type="match status" value="1"/>
</dbReference>
<evidence type="ECO:0000256" key="4">
    <source>
        <dbReference type="ARBA" id="ARBA00023204"/>
    </source>
</evidence>
<feature type="region of interest" description="Disordered" evidence="6">
    <location>
        <begin position="861"/>
        <end position="970"/>
    </location>
</feature>
<comment type="caution">
    <text evidence="10">The sequence shown here is derived from an EMBL/GenBank/DDBJ whole genome shotgun (WGS) entry which is preliminary data.</text>
</comment>
<dbReference type="Gene3D" id="2.20.20.110">
    <property type="entry name" value="Rad4, beta-hairpin domain BHD1"/>
    <property type="match status" value="1"/>
</dbReference>
<name>A0A550C7E6_9AGAR</name>
<sequence length="980" mass="108460">MSFSDNEPVDLNGDIDSENDFDWEEVPVPEPADQVEEEQPVQKNIEITIRTRPKKDRKTEIKKKGISHAERLLRVECHKLHTLCLLASARIRNKWLNDRLLHARLLSLTPLPLQNAFSVIHKSRVPDANHRAHMFRRALEDLVEWWSYEYFDVQSEGHIRNRPYAEVHKYLLKHDTLEDVLDDEGETIRSPNSLMKHALMRSGSRDVSAQLFTALCRALALPARLVVSIQSVPWQTKPDGPSGSPSKTKNMKGKGKQKATEIEDDSDTSTTPSISVNGAFPGSGQALASGSAPMSEKAKGKQRAEPQVKLRKQKTKGRVLGQATTPPKPVSADPLTSPPVYWTEVFSRVDGRWIPVDPVRNKVNRRKAYDPTPPPTAPKTQKPDRDNIIAVYNQTQAPTATSSKRTGGRPVKDENRMLYVVAFEEDGRYAQQYLSKVMKAQGGSSQLARGKNRLQWWEGVMGLVTRPYRLHRDDMEDDELNSMQMSEGMPTTLAGFKDHPLYVLERHLLQHETIHPPPPATPQLGKFRGEPVYPRSNVVSLKSAENWLRSEGRSVMEGEQPMKFVKLHASTVHRLREIELAKDEIRIAGEAAGGDLMQGLYARSQTELFVPPPVVDGKINKNDFGNIDLYVPSMLPEGAVHVPCAAPKIARKLGIDFAEAVTGFEFKKRRATPIIQGVVIAVENEQVLLEACVMEAYWEAEQDAAEKARVKREERVLKQWSRLVQGLQIRARLQAQYADRGTKAPTNEPPARRASETHDADIIEELPDSGGGYLVGADDVVQAYNLPRAQYAAGVPKIVPQAVNASPSTPPAKQIILQTMDLDEADVMEDAIPITDAAAPRTMEALAEDLSREPLVGGEAPEAFLVSPPSGNGAERRTSPAGKKAKGTAAKRATAESNGVAPARRASGRKRGRKAAGDSDASEGEAPRKRANTRVRGSPAKAAAPAAPPTRTLRSRKIKTAEQIEQERENELAYRLAIAE</sequence>
<dbReference type="SMART" id="SM01032">
    <property type="entry name" value="BHD_3"/>
    <property type="match status" value="1"/>
</dbReference>
<dbReference type="STRING" id="97359.A0A550C7E6"/>
<dbReference type="GO" id="GO:0003697">
    <property type="term" value="F:single-stranded DNA binding"/>
    <property type="evidence" value="ECO:0007669"/>
    <property type="project" value="TreeGrafter"/>
</dbReference>
<evidence type="ECO:0000259" key="9">
    <source>
        <dbReference type="SMART" id="SM01032"/>
    </source>
</evidence>
<feature type="domain" description="Rad4 beta-hairpin" evidence="9">
    <location>
        <begin position="619"/>
        <end position="692"/>
    </location>
</feature>
<dbReference type="Pfam" id="PF10405">
    <property type="entry name" value="BHD_3"/>
    <property type="match status" value="1"/>
</dbReference>
<feature type="region of interest" description="Disordered" evidence="6">
    <location>
        <begin position="364"/>
        <end position="383"/>
    </location>
</feature>
<feature type="domain" description="Rad4 beta-hairpin" evidence="7">
    <location>
        <begin position="485"/>
        <end position="539"/>
    </location>
</feature>
<protein>
    <recommendedName>
        <fullName evidence="12">Rad4-domain-containing protein</fullName>
    </recommendedName>
</protein>
<dbReference type="InterPro" id="IPR018326">
    <property type="entry name" value="Rad4_beta-hairpin_dom1"/>
</dbReference>
<dbReference type="GO" id="GO:0006289">
    <property type="term" value="P:nucleotide-excision repair"/>
    <property type="evidence" value="ECO:0007669"/>
    <property type="project" value="InterPro"/>
</dbReference>
<dbReference type="InterPro" id="IPR042488">
    <property type="entry name" value="Rad4_BHD3_sf"/>
</dbReference>
<dbReference type="GO" id="GO:0003684">
    <property type="term" value="F:damaged DNA binding"/>
    <property type="evidence" value="ECO:0007669"/>
    <property type="project" value="InterPro"/>
</dbReference>